<keyword evidence="1" id="KW-0472">Membrane</keyword>
<evidence type="ECO:0000313" key="3">
    <source>
        <dbReference type="Proteomes" id="UP000494165"/>
    </source>
</evidence>
<gene>
    <name evidence="2" type="ORF">CLODIP_2_CD13642</name>
</gene>
<protein>
    <submittedName>
        <fullName evidence="2">Uncharacterized protein</fullName>
    </submittedName>
</protein>
<dbReference type="EMBL" id="CADEPI010000149">
    <property type="protein sequence ID" value="CAB3377674.1"/>
    <property type="molecule type" value="Genomic_DNA"/>
</dbReference>
<dbReference type="AlphaFoldDB" id="A0A8S1D9P0"/>
<dbReference type="Proteomes" id="UP000494165">
    <property type="component" value="Unassembled WGS sequence"/>
</dbReference>
<comment type="caution">
    <text evidence="2">The sequence shown here is derived from an EMBL/GenBank/DDBJ whole genome shotgun (WGS) entry which is preliminary data.</text>
</comment>
<keyword evidence="1" id="KW-1133">Transmembrane helix</keyword>
<sequence>MNNVLEFLGELESVLLALVVVALTTWTLIIYSWVQNELESRFGLDDESASPCKGRQKGQIYSDKRAAAESIVVRHGPVNYYITYKCTFFKRTVTSTPKVREQVSAYTDVVEGEDSNEIVPCAQNSPDEGQDSCKRCAAPISTSDQPESCNTSFEILSLSEITS</sequence>
<accession>A0A8S1D9P0</accession>
<reference evidence="2 3" key="1">
    <citation type="submission" date="2020-04" db="EMBL/GenBank/DDBJ databases">
        <authorList>
            <person name="Alioto T."/>
            <person name="Alioto T."/>
            <person name="Gomez Garrido J."/>
        </authorList>
    </citation>
    <scope>NUCLEOTIDE SEQUENCE [LARGE SCALE GENOMIC DNA]</scope>
</reference>
<evidence type="ECO:0000313" key="2">
    <source>
        <dbReference type="EMBL" id="CAB3377674.1"/>
    </source>
</evidence>
<feature type="transmembrane region" description="Helical" evidence="1">
    <location>
        <begin position="14"/>
        <end position="34"/>
    </location>
</feature>
<keyword evidence="1" id="KW-0812">Transmembrane</keyword>
<proteinExistence type="predicted"/>
<organism evidence="2 3">
    <name type="scientific">Cloeon dipterum</name>
    <dbReference type="NCBI Taxonomy" id="197152"/>
    <lineage>
        <taxon>Eukaryota</taxon>
        <taxon>Metazoa</taxon>
        <taxon>Ecdysozoa</taxon>
        <taxon>Arthropoda</taxon>
        <taxon>Hexapoda</taxon>
        <taxon>Insecta</taxon>
        <taxon>Pterygota</taxon>
        <taxon>Palaeoptera</taxon>
        <taxon>Ephemeroptera</taxon>
        <taxon>Pisciforma</taxon>
        <taxon>Baetidae</taxon>
        <taxon>Cloeon</taxon>
    </lineage>
</organism>
<evidence type="ECO:0000256" key="1">
    <source>
        <dbReference type="SAM" id="Phobius"/>
    </source>
</evidence>
<name>A0A8S1D9P0_9INSE</name>
<keyword evidence="3" id="KW-1185">Reference proteome</keyword>